<comment type="caution">
    <text evidence="2">The sequence shown here is derived from an EMBL/GenBank/DDBJ whole genome shotgun (WGS) entry which is preliminary data.</text>
</comment>
<evidence type="ECO:0000256" key="1">
    <source>
        <dbReference type="SAM" id="Phobius"/>
    </source>
</evidence>
<sequence length="237" mass="24567">MRRPTTRARGQALAEGVVVLVVLCGLWAASTWLFRLQDMALQVSHASRSVAFAATRGGSLFAATDQVRERYFSGPSHQWRTRSGVSWLRAGRSELSVDIDTLPVLSPYAQPGAGAHGAGVLAASLGVGDRVLTEAVVQLQPRALDTGTAPLLIGKQSILVGAGHAADDVGVLHRVGSSAAAWSVAAGSSVATGQALASVLAPLDRGWSRTAPDFDWLSPWQGDVPAMHLDSSGGSPG</sequence>
<keyword evidence="1" id="KW-1133">Transmembrane helix</keyword>
<dbReference type="EMBL" id="JACJUU010000003">
    <property type="protein sequence ID" value="MBC2769280.1"/>
    <property type="molecule type" value="Genomic_DNA"/>
</dbReference>
<evidence type="ECO:0000313" key="3">
    <source>
        <dbReference type="Proteomes" id="UP000545386"/>
    </source>
</evidence>
<dbReference type="Proteomes" id="UP000545386">
    <property type="component" value="Unassembled WGS sequence"/>
</dbReference>
<protein>
    <recommendedName>
        <fullName evidence="4">Pilus assembly protein</fullName>
    </recommendedName>
</protein>
<keyword evidence="1" id="KW-0812">Transmembrane</keyword>
<accession>A0A842HPP3</accession>
<dbReference type="AlphaFoldDB" id="A0A842HPP3"/>
<evidence type="ECO:0000313" key="2">
    <source>
        <dbReference type="EMBL" id="MBC2769280.1"/>
    </source>
</evidence>
<proteinExistence type="predicted"/>
<name>A0A842HPP3_9BURK</name>
<dbReference type="RefSeq" id="WP_185779053.1">
    <property type="nucleotide sequence ID" value="NZ_JACJUU010000003.1"/>
</dbReference>
<reference evidence="2 3" key="1">
    <citation type="submission" date="2020-08" db="EMBL/GenBank/DDBJ databases">
        <title>Paraeoetvoesia sp. YC-7-48 draft genome sequence.</title>
        <authorList>
            <person name="Yao L."/>
        </authorList>
    </citation>
    <scope>NUCLEOTIDE SEQUENCE [LARGE SCALE GENOMIC DNA]</scope>
    <source>
        <strain evidence="3">YC-7-48</strain>
    </source>
</reference>
<feature type="transmembrane region" description="Helical" evidence="1">
    <location>
        <begin position="12"/>
        <end position="34"/>
    </location>
</feature>
<organism evidence="2 3">
    <name type="scientific">Pusillimonas minor</name>
    <dbReference type="NCBI Taxonomy" id="2697024"/>
    <lineage>
        <taxon>Bacteria</taxon>
        <taxon>Pseudomonadati</taxon>
        <taxon>Pseudomonadota</taxon>
        <taxon>Betaproteobacteria</taxon>
        <taxon>Burkholderiales</taxon>
        <taxon>Alcaligenaceae</taxon>
        <taxon>Pusillimonas</taxon>
    </lineage>
</organism>
<evidence type="ECO:0008006" key="4">
    <source>
        <dbReference type="Google" id="ProtNLM"/>
    </source>
</evidence>
<keyword evidence="1" id="KW-0472">Membrane</keyword>
<gene>
    <name evidence="2" type="ORF">GTU67_05040</name>
</gene>
<keyword evidence="3" id="KW-1185">Reference proteome</keyword>